<dbReference type="CDD" id="cd02440">
    <property type="entry name" value="AdoMet_MTases"/>
    <property type="match status" value="1"/>
</dbReference>
<feature type="binding site" evidence="5">
    <location>
        <position position="192"/>
    </location>
    <ligand>
        <name>S-adenosyl-L-methionine</name>
        <dbReference type="ChEBI" id="CHEBI:59789"/>
    </ligand>
</feature>
<evidence type="ECO:0000259" key="7">
    <source>
        <dbReference type="Pfam" id="PF17827"/>
    </source>
</evidence>
<dbReference type="Gene3D" id="1.10.8.10">
    <property type="entry name" value="DNA helicase RuvA subunit, C-terminal domain"/>
    <property type="match status" value="1"/>
</dbReference>
<evidence type="ECO:0000259" key="6">
    <source>
        <dbReference type="Pfam" id="PF05175"/>
    </source>
</evidence>
<dbReference type="Pfam" id="PF17827">
    <property type="entry name" value="PrmC_N"/>
    <property type="match status" value="1"/>
</dbReference>
<keyword evidence="1 5" id="KW-0489">Methyltransferase</keyword>
<evidence type="ECO:0000256" key="1">
    <source>
        <dbReference type="ARBA" id="ARBA00022603"/>
    </source>
</evidence>
<accession>A0A0D0K546</accession>
<dbReference type="PROSITE" id="PS00092">
    <property type="entry name" value="N6_MTASE"/>
    <property type="match status" value="1"/>
</dbReference>
<comment type="similarity">
    <text evidence="5">Belongs to the protein N5-glutamine methyltransferase family. PrmC subfamily.</text>
</comment>
<feature type="binding site" evidence="5">
    <location>
        <begin position="126"/>
        <end position="130"/>
    </location>
    <ligand>
        <name>S-adenosyl-L-methionine</name>
        <dbReference type="ChEBI" id="CHEBI:59789"/>
    </ligand>
</feature>
<evidence type="ECO:0000256" key="3">
    <source>
        <dbReference type="ARBA" id="ARBA00022691"/>
    </source>
</evidence>
<evidence type="ECO:0000313" key="8">
    <source>
        <dbReference type="EMBL" id="KIQ03623.1"/>
    </source>
</evidence>
<dbReference type="NCBIfam" id="TIGR00536">
    <property type="entry name" value="hemK_fam"/>
    <property type="match status" value="1"/>
</dbReference>
<dbReference type="InterPro" id="IPR019874">
    <property type="entry name" value="RF_methyltr_PrmC"/>
</dbReference>
<organism evidence="8 9">
    <name type="scientific">Agrobacterium tumefaciens</name>
    <dbReference type="NCBI Taxonomy" id="358"/>
    <lineage>
        <taxon>Bacteria</taxon>
        <taxon>Pseudomonadati</taxon>
        <taxon>Pseudomonadota</taxon>
        <taxon>Alphaproteobacteria</taxon>
        <taxon>Hyphomicrobiales</taxon>
        <taxon>Rhizobiaceae</taxon>
        <taxon>Rhizobium/Agrobacterium group</taxon>
        <taxon>Agrobacterium</taxon>
        <taxon>Agrobacterium tumefaciens complex</taxon>
    </lineage>
</organism>
<dbReference type="PANTHER" id="PTHR18895">
    <property type="entry name" value="HEMK METHYLTRANSFERASE"/>
    <property type="match status" value="1"/>
</dbReference>
<feature type="binding site" evidence="5">
    <location>
        <begin position="192"/>
        <end position="195"/>
    </location>
    <ligand>
        <name>substrate</name>
    </ligand>
</feature>
<dbReference type="InterPro" id="IPR004556">
    <property type="entry name" value="HemK-like"/>
</dbReference>
<dbReference type="PANTHER" id="PTHR18895:SF74">
    <property type="entry name" value="MTRF1L RELEASE FACTOR GLUTAMINE METHYLTRANSFERASE"/>
    <property type="match status" value="1"/>
</dbReference>
<comment type="function">
    <text evidence="5">Methylates the class 1 translation termination release factors RF1/PrfA and RF2/PrfB on the glutamine residue of the universally conserved GGQ motif.</text>
</comment>
<gene>
    <name evidence="5" type="primary">prmC</name>
    <name evidence="8" type="ORF">RU07_06225</name>
</gene>
<feature type="binding site" evidence="5">
    <location>
        <position position="149"/>
    </location>
    <ligand>
        <name>S-adenosyl-L-methionine</name>
        <dbReference type="ChEBI" id="CHEBI:59789"/>
    </ligand>
</feature>
<evidence type="ECO:0000256" key="2">
    <source>
        <dbReference type="ARBA" id="ARBA00022679"/>
    </source>
</evidence>
<feature type="domain" description="Release factor glutamine methyltransferase N-terminal" evidence="7">
    <location>
        <begin position="8"/>
        <end position="77"/>
    </location>
</feature>
<feature type="binding site" evidence="5">
    <location>
        <position position="178"/>
    </location>
    <ligand>
        <name>S-adenosyl-L-methionine</name>
        <dbReference type="ChEBI" id="CHEBI:59789"/>
    </ligand>
</feature>
<dbReference type="GO" id="GO:0003676">
    <property type="term" value="F:nucleic acid binding"/>
    <property type="evidence" value="ECO:0007669"/>
    <property type="project" value="InterPro"/>
</dbReference>
<dbReference type="SUPFAM" id="SSF53335">
    <property type="entry name" value="S-adenosyl-L-methionine-dependent methyltransferases"/>
    <property type="match status" value="1"/>
</dbReference>
<dbReference type="InterPro" id="IPR040758">
    <property type="entry name" value="PrmC_N"/>
</dbReference>
<dbReference type="GO" id="GO:0102559">
    <property type="term" value="F:peptide chain release factor N(5)-glutamine methyltransferase activity"/>
    <property type="evidence" value="ECO:0007669"/>
    <property type="project" value="UniProtKB-EC"/>
</dbReference>
<keyword evidence="2 5" id="KW-0808">Transferase</keyword>
<comment type="caution">
    <text evidence="8">The sequence shown here is derived from an EMBL/GenBank/DDBJ whole genome shotgun (WGS) entry which is preliminary data.</text>
</comment>
<reference evidence="8 9" key="1">
    <citation type="submission" date="2014-12" db="EMBL/GenBank/DDBJ databases">
        <title>16Stimator: statistical estimation of ribosomal gene copy numbers from draft genome assemblies.</title>
        <authorList>
            <person name="Perisin M.A."/>
            <person name="Vetter M."/>
            <person name="Gilbert J.A."/>
            <person name="Bergelson J."/>
        </authorList>
    </citation>
    <scope>NUCLEOTIDE SEQUENCE [LARGE SCALE GENOMIC DNA]</scope>
    <source>
        <strain evidence="8 9">MEJ076</strain>
    </source>
</reference>
<dbReference type="EC" id="2.1.1.297" evidence="5"/>
<name>A0A0D0K546_AGRTU</name>
<dbReference type="EMBL" id="JXQV01000006">
    <property type="protein sequence ID" value="KIQ03623.1"/>
    <property type="molecule type" value="Genomic_DNA"/>
</dbReference>
<keyword evidence="3 5" id="KW-0949">S-adenosyl-L-methionine</keyword>
<dbReference type="Proteomes" id="UP000035017">
    <property type="component" value="Unassembled WGS sequence"/>
</dbReference>
<dbReference type="AlphaFoldDB" id="A0A0D0K546"/>
<evidence type="ECO:0000256" key="5">
    <source>
        <dbReference type="HAMAP-Rule" id="MF_02126"/>
    </source>
</evidence>
<sequence>MTKPVSTLVAEVRKRLETAGVADPVTDTRLLIGSVIGFSLTDFVLNGARIVSDGEAAKIETMVVRRETGEPVHRILGHREFYGLDLILSSGTLEPRPDTEVLVDALLPHLRRIAVQKGQARVLDMGIGTGAICLALLHECPEASGVGSDISRDAIETAEKNAVRHGLSTRFKTVESDWFANISGRFDIIVSNPPYIKSADIETLDRDVRNFDPMAALDGGADGLFPYRVIAEKAVDYLDVGGLIGLEIGYDQKVDVIAIFAGYGYSCVEAVKDYGSNDRVLLFSRHD</sequence>
<evidence type="ECO:0000313" key="9">
    <source>
        <dbReference type="Proteomes" id="UP000035017"/>
    </source>
</evidence>
<feature type="domain" description="Methyltransferase small" evidence="6">
    <location>
        <begin position="106"/>
        <end position="200"/>
    </location>
</feature>
<dbReference type="Gene3D" id="3.40.50.150">
    <property type="entry name" value="Vaccinia Virus protein VP39"/>
    <property type="match status" value="1"/>
</dbReference>
<dbReference type="InterPro" id="IPR007848">
    <property type="entry name" value="Small_mtfrase_dom"/>
</dbReference>
<evidence type="ECO:0000256" key="4">
    <source>
        <dbReference type="ARBA" id="ARBA00048391"/>
    </source>
</evidence>
<comment type="catalytic activity">
    <reaction evidence="4 5">
        <text>L-glutaminyl-[peptide chain release factor] + S-adenosyl-L-methionine = N(5)-methyl-L-glutaminyl-[peptide chain release factor] + S-adenosyl-L-homocysteine + H(+)</text>
        <dbReference type="Rhea" id="RHEA:42896"/>
        <dbReference type="Rhea" id="RHEA-COMP:10271"/>
        <dbReference type="Rhea" id="RHEA-COMP:10272"/>
        <dbReference type="ChEBI" id="CHEBI:15378"/>
        <dbReference type="ChEBI" id="CHEBI:30011"/>
        <dbReference type="ChEBI" id="CHEBI:57856"/>
        <dbReference type="ChEBI" id="CHEBI:59789"/>
        <dbReference type="ChEBI" id="CHEBI:61891"/>
        <dbReference type="EC" id="2.1.1.297"/>
    </reaction>
</comment>
<dbReference type="InterPro" id="IPR029063">
    <property type="entry name" value="SAM-dependent_MTases_sf"/>
</dbReference>
<proteinExistence type="inferred from homology"/>
<dbReference type="InterPro" id="IPR050320">
    <property type="entry name" value="N5-glutamine_MTase"/>
</dbReference>
<dbReference type="NCBIfam" id="TIGR03534">
    <property type="entry name" value="RF_mod_PrmC"/>
    <property type="match status" value="1"/>
</dbReference>
<dbReference type="HAMAP" id="MF_02126">
    <property type="entry name" value="RF_methyltr_PrmC"/>
    <property type="match status" value="1"/>
</dbReference>
<protein>
    <recommendedName>
        <fullName evidence="5">Release factor glutamine methyltransferase</fullName>
        <shortName evidence="5">RF MTase</shortName>
        <ecNumber evidence="5">2.1.1.297</ecNumber>
    </recommendedName>
    <alternativeName>
        <fullName evidence="5">N5-glutamine methyltransferase PrmC</fullName>
    </alternativeName>
    <alternativeName>
        <fullName evidence="5">Protein-(glutamine-N5) MTase PrmC</fullName>
    </alternativeName>
    <alternativeName>
        <fullName evidence="5">Protein-glutamine N-methyltransferase PrmC</fullName>
    </alternativeName>
</protein>
<dbReference type="OrthoDB" id="9800643at2"/>
<dbReference type="InterPro" id="IPR002052">
    <property type="entry name" value="DNA_methylase_N6_adenine_CS"/>
</dbReference>
<dbReference type="GO" id="GO:0032259">
    <property type="term" value="P:methylation"/>
    <property type="evidence" value="ECO:0007669"/>
    <property type="project" value="UniProtKB-KW"/>
</dbReference>
<dbReference type="Pfam" id="PF05175">
    <property type="entry name" value="MTS"/>
    <property type="match status" value="1"/>
</dbReference>